<evidence type="ECO:0000256" key="6">
    <source>
        <dbReference type="ARBA" id="ARBA00022723"/>
    </source>
</evidence>
<evidence type="ECO:0000256" key="12">
    <source>
        <dbReference type="RuleBase" id="RU361275"/>
    </source>
</evidence>
<evidence type="ECO:0000259" key="14">
    <source>
        <dbReference type="Pfam" id="PF00694"/>
    </source>
</evidence>
<sequence length="893" mass="98211">MHFRMVFTQLLKDLPIGNTTFKYYDLVALNDPRYDNLPISIRYLLEAAVRHCDGFHVLESDVETILNWNESQHHQAEIPFRPARVLLQDFTGVPAVVDLATMRDAVQELGGDPSKVNPICPVDLVIDHSVQVDSYGSPDALAKNQSIEFERNKERFNFLKWGSKAFDNLFIVPPGSGIVHQVNLEYLARTVFVGEDNVLYPDSVVGTDSHTTMINGSGVLGWGVGGIEAEAVMLGQAISMVIPVVVGYELVGTLGDCVTSTDLVLTITKNLREFGVVGKFVEFFGEGVSSLSIADRATIANMCPEYGATVGFFPVDKRVIAYLHQIGRDEAYCKRVENYLRANKMFMDYDDATNRPAYSQVLRLDLKTIVPSVSGPKRPHDRVDLSSLHQDFKDGLTAKISFKGFGLKAEDVNKTFMVTNRGRTAPLTHGSVVIAAITSCTNTSNPSVMLAAGLVAKKASFSFPAVELGLTSQPYTKTSLSPGSGVVTKYLEVSGLLPYLQKLGFHIAGYGCMTCIGNSGPLDDEVTKAVEENNFVVAGVLSGNRNFEGRIHPHVRANYLASPPLVVAYSIIGNVNKDINGVIATTPDGKDVYLMDIWPTRKEVAKFEEEFVKPQFFREVYANIEKGSEEWQQLVTPSTKLYPWDKASTYIKKAPFFDDMTLDLPNREPITNAFVLLNLGDSVTTDHISPAGAISKVSPAARFLASRGLSPKDFNTYGARRGNDVVMACGTFANIRLVNKLASKTGPITLHIPSGQELDVYDAAMRYAEEGHPVIILAGKEYGCGSSRDWAAKGPYLQGVKASFERIHRSNLIGMGIMPLQFRAGENAEKLGLTGKEQFSICVPDDLKVGQHLEVTVSTGQVFEVLCRFDTEVELTYYRHGGILQYMIRKLIQ</sequence>
<reference evidence="15 16" key="1">
    <citation type="submission" date="2019-10" db="EMBL/GenBank/DDBJ databases">
        <title>Assembly and Annotation for the nematode Trichostrongylus colubriformis.</title>
        <authorList>
            <person name="Martin J."/>
        </authorList>
    </citation>
    <scope>NUCLEOTIDE SEQUENCE [LARGE SCALE GENOMIC DNA]</scope>
    <source>
        <strain evidence="15">G859</strain>
        <tissue evidence="15">Whole worm</tissue>
    </source>
</reference>
<evidence type="ECO:0000256" key="7">
    <source>
        <dbReference type="ARBA" id="ARBA00023004"/>
    </source>
</evidence>
<dbReference type="PANTHER" id="PTHR11670">
    <property type="entry name" value="ACONITASE/IRON-RESPONSIVE ELEMENT FAMILY MEMBER"/>
    <property type="match status" value="1"/>
</dbReference>
<comment type="cofactor">
    <cofactor evidence="1">
        <name>[4Fe-4S] cluster</name>
        <dbReference type="ChEBI" id="CHEBI:49883"/>
    </cofactor>
</comment>
<dbReference type="FunFam" id="3.30.499.10:FF:000002">
    <property type="entry name" value="Aconitate hydratase"/>
    <property type="match status" value="1"/>
</dbReference>
<keyword evidence="12" id="KW-0963">Cytoplasm</keyword>
<dbReference type="Proteomes" id="UP001331761">
    <property type="component" value="Unassembled WGS sequence"/>
</dbReference>
<dbReference type="GO" id="GO:0003994">
    <property type="term" value="F:aconitate hydratase activity"/>
    <property type="evidence" value="ECO:0007669"/>
    <property type="project" value="UniProtKB-EC"/>
</dbReference>
<dbReference type="NCBIfam" id="NF009520">
    <property type="entry name" value="PRK12881.1"/>
    <property type="match status" value="1"/>
</dbReference>
<dbReference type="GO" id="GO:0005737">
    <property type="term" value="C:cytoplasm"/>
    <property type="evidence" value="ECO:0007669"/>
    <property type="project" value="UniProtKB-SubCell"/>
</dbReference>
<keyword evidence="7 12" id="KW-0408">Iron</keyword>
<evidence type="ECO:0000256" key="5">
    <source>
        <dbReference type="ARBA" id="ARBA00022485"/>
    </source>
</evidence>
<dbReference type="PRINTS" id="PR00415">
    <property type="entry name" value="ACONITASE"/>
</dbReference>
<comment type="subcellular location">
    <subcellularLocation>
        <location evidence="12">Cytoplasm</location>
    </subcellularLocation>
</comment>
<dbReference type="NCBIfam" id="TIGR01341">
    <property type="entry name" value="aconitase_1"/>
    <property type="match status" value="1"/>
</dbReference>
<feature type="domain" description="Aconitase/3-isopropylmalate dehydratase large subunit alpha/beta/alpha" evidence="13">
    <location>
        <begin position="68"/>
        <end position="573"/>
    </location>
</feature>
<dbReference type="NCBIfam" id="NF006757">
    <property type="entry name" value="PRK09277.1"/>
    <property type="match status" value="1"/>
</dbReference>
<dbReference type="FunFam" id="3.30.499.10:FF:000005">
    <property type="entry name" value="cytoplasmic aconitate hydratase"/>
    <property type="match status" value="1"/>
</dbReference>
<feature type="domain" description="Aconitase A/isopropylmalate dehydratase small subunit swivel" evidence="14">
    <location>
        <begin position="701"/>
        <end position="823"/>
    </location>
</feature>
<evidence type="ECO:0000256" key="11">
    <source>
        <dbReference type="ARBA" id="ARBA00029682"/>
    </source>
</evidence>
<evidence type="ECO:0000256" key="1">
    <source>
        <dbReference type="ARBA" id="ARBA00001966"/>
    </source>
</evidence>
<dbReference type="AlphaFoldDB" id="A0AAN8FAY4"/>
<evidence type="ECO:0000256" key="2">
    <source>
        <dbReference type="ARBA" id="ARBA00007185"/>
    </source>
</evidence>
<dbReference type="EMBL" id="WIXE01012404">
    <property type="protein sequence ID" value="KAK5975956.1"/>
    <property type="molecule type" value="Genomic_DNA"/>
</dbReference>
<dbReference type="Pfam" id="PF00330">
    <property type="entry name" value="Aconitase"/>
    <property type="match status" value="1"/>
</dbReference>
<evidence type="ECO:0000313" key="16">
    <source>
        <dbReference type="Proteomes" id="UP001331761"/>
    </source>
</evidence>
<evidence type="ECO:0000256" key="8">
    <source>
        <dbReference type="ARBA" id="ARBA00023014"/>
    </source>
</evidence>
<evidence type="ECO:0000259" key="13">
    <source>
        <dbReference type="Pfam" id="PF00330"/>
    </source>
</evidence>
<dbReference type="Gene3D" id="6.10.190.10">
    <property type="match status" value="1"/>
</dbReference>
<dbReference type="InterPro" id="IPR006249">
    <property type="entry name" value="Aconitase/IRP2"/>
</dbReference>
<gene>
    <name evidence="15" type="ORF">GCK32_008540</name>
</gene>
<dbReference type="InterPro" id="IPR015928">
    <property type="entry name" value="Aconitase/3IPM_dehydase_swvl"/>
</dbReference>
<comment type="caution">
    <text evidence="15">The sequence shown here is derived from an EMBL/GenBank/DDBJ whole genome shotgun (WGS) entry which is preliminary data.</text>
</comment>
<dbReference type="InterPro" id="IPR000573">
    <property type="entry name" value="AconitaseA/IPMdHydase_ssu_swvl"/>
</dbReference>
<dbReference type="InterPro" id="IPR001030">
    <property type="entry name" value="Acoase/IPM_deHydtase_lsu_aba"/>
</dbReference>
<dbReference type="Pfam" id="PF00694">
    <property type="entry name" value="Aconitase_C"/>
    <property type="match status" value="1"/>
</dbReference>
<evidence type="ECO:0000256" key="9">
    <source>
        <dbReference type="ARBA" id="ARBA00023239"/>
    </source>
</evidence>
<keyword evidence="9" id="KW-0456">Lyase</keyword>
<keyword evidence="8 12" id="KW-0411">Iron-sulfur</keyword>
<keyword evidence="6" id="KW-0479">Metal-binding</keyword>
<comment type="catalytic activity">
    <reaction evidence="10">
        <text>citrate = D-threo-isocitrate</text>
        <dbReference type="Rhea" id="RHEA:10336"/>
        <dbReference type="ChEBI" id="CHEBI:15562"/>
        <dbReference type="ChEBI" id="CHEBI:16947"/>
        <dbReference type="EC" id="4.2.1.3"/>
    </reaction>
</comment>
<evidence type="ECO:0000313" key="15">
    <source>
        <dbReference type="EMBL" id="KAK5975956.1"/>
    </source>
</evidence>
<dbReference type="PROSITE" id="PS00450">
    <property type="entry name" value="ACONITASE_1"/>
    <property type="match status" value="1"/>
</dbReference>
<name>A0AAN8FAY4_TRICO</name>
<keyword evidence="5 12" id="KW-0004">4Fe-4S</keyword>
<evidence type="ECO:0000256" key="4">
    <source>
        <dbReference type="ARBA" id="ARBA00020255"/>
    </source>
</evidence>
<dbReference type="InterPro" id="IPR044137">
    <property type="entry name" value="AcnA_IRP_Swivel"/>
</dbReference>
<dbReference type="CDD" id="cd01580">
    <property type="entry name" value="AcnA_IRP_Swivel"/>
    <property type="match status" value="1"/>
</dbReference>
<dbReference type="CDD" id="cd01586">
    <property type="entry name" value="AcnA_IRP"/>
    <property type="match status" value="1"/>
</dbReference>
<accession>A0AAN8FAY4</accession>
<dbReference type="GO" id="GO:0072350">
    <property type="term" value="P:tricarboxylic acid metabolic process"/>
    <property type="evidence" value="ECO:0007669"/>
    <property type="project" value="UniProtKB-ARBA"/>
</dbReference>
<dbReference type="GO" id="GO:0046872">
    <property type="term" value="F:metal ion binding"/>
    <property type="evidence" value="ECO:0007669"/>
    <property type="project" value="UniProtKB-KW"/>
</dbReference>
<dbReference type="EC" id="4.2.1.3" evidence="3"/>
<dbReference type="SUPFAM" id="SSF53732">
    <property type="entry name" value="Aconitase iron-sulfur domain"/>
    <property type="match status" value="1"/>
</dbReference>
<dbReference type="PROSITE" id="PS01244">
    <property type="entry name" value="ACONITASE_2"/>
    <property type="match status" value="1"/>
</dbReference>
<evidence type="ECO:0000256" key="10">
    <source>
        <dbReference type="ARBA" id="ARBA00023501"/>
    </source>
</evidence>
<dbReference type="FunFam" id="3.20.19.10:FF:000001">
    <property type="entry name" value="Aconitate hydratase"/>
    <property type="match status" value="1"/>
</dbReference>
<evidence type="ECO:0000256" key="3">
    <source>
        <dbReference type="ARBA" id="ARBA00012926"/>
    </source>
</evidence>
<dbReference type="Gene3D" id="3.20.19.10">
    <property type="entry name" value="Aconitase, domain 4"/>
    <property type="match status" value="1"/>
</dbReference>
<dbReference type="InterPro" id="IPR018136">
    <property type="entry name" value="Aconitase_4Fe-4S_BS"/>
</dbReference>
<protein>
    <recommendedName>
        <fullName evidence="4">Cytoplasmic aconitate hydratase</fullName>
        <ecNumber evidence="3">4.2.1.3</ecNumber>
    </recommendedName>
    <alternativeName>
        <fullName evidence="11">Citrate hydro-lyase</fullName>
    </alternativeName>
</protein>
<dbReference type="GO" id="GO:0051539">
    <property type="term" value="F:4 iron, 4 sulfur cluster binding"/>
    <property type="evidence" value="ECO:0007669"/>
    <property type="project" value="UniProtKB-KW"/>
</dbReference>
<comment type="similarity">
    <text evidence="2 12">Belongs to the aconitase/IPM isomerase family.</text>
</comment>
<proteinExistence type="inferred from homology"/>
<organism evidence="15 16">
    <name type="scientific">Trichostrongylus colubriformis</name>
    <name type="common">Black scour worm</name>
    <dbReference type="NCBI Taxonomy" id="6319"/>
    <lineage>
        <taxon>Eukaryota</taxon>
        <taxon>Metazoa</taxon>
        <taxon>Ecdysozoa</taxon>
        <taxon>Nematoda</taxon>
        <taxon>Chromadorea</taxon>
        <taxon>Rhabditida</taxon>
        <taxon>Rhabditina</taxon>
        <taxon>Rhabditomorpha</taxon>
        <taxon>Strongyloidea</taxon>
        <taxon>Trichostrongylidae</taxon>
        <taxon>Trichostrongylus</taxon>
    </lineage>
</organism>
<dbReference type="SUPFAM" id="SSF52016">
    <property type="entry name" value="LeuD/IlvD-like"/>
    <property type="match status" value="1"/>
</dbReference>
<dbReference type="InterPro" id="IPR036008">
    <property type="entry name" value="Aconitase_4Fe-4S_dom"/>
</dbReference>
<keyword evidence="16" id="KW-1185">Reference proteome</keyword>
<dbReference type="InterPro" id="IPR015931">
    <property type="entry name" value="Acnase/IPM_dHydase_lsu_aba_1/3"/>
</dbReference>
<dbReference type="Gene3D" id="3.30.499.10">
    <property type="entry name" value="Aconitase, domain 3"/>
    <property type="match status" value="2"/>
</dbReference>